<dbReference type="GO" id="GO:0005634">
    <property type="term" value="C:nucleus"/>
    <property type="evidence" value="ECO:0007669"/>
    <property type="project" value="TreeGrafter"/>
</dbReference>
<evidence type="ECO:0000256" key="2">
    <source>
        <dbReference type="ARBA" id="ARBA00022643"/>
    </source>
</evidence>
<evidence type="ECO:0000259" key="5">
    <source>
        <dbReference type="PROSITE" id="PS50018"/>
    </source>
</evidence>
<dbReference type="InParanoid" id="A0A2P6P045"/>
<dbReference type="STRING" id="1890364.A0A2P6P045"/>
<dbReference type="Pfam" id="PF07647">
    <property type="entry name" value="SAM_2"/>
    <property type="match status" value="1"/>
</dbReference>
<dbReference type="AlphaFoldDB" id="A0A2P6P045"/>
<keyword evidence="3" id="KW-0157">Chromophore</keyword>
<dbReference type="InterPro" id="IPR000700">
    <property type="entry name" value="PAS-assoc_C"/>
</dbReference>
<dbReference type="SUPFAM" id="SSF47769">
    <property type="entry name" value="SAM/Pointed domain"/>
    <property type="match status" value="1"/>
</dbReference>
<dbReference type="Pfam" id="PF00616">
    <property type="entry name" value="RasGAP"/>
    <property type="match status" value="1"/>
</dbReference>
<accession>A0A2P6P045</accession>
<evidence type="ECO:0000313" key="9">
    <source>
        <dbReference type="Proteomes" id="UP000241769"/>
    </source>
</evidence>
<dbReference type="InterPro" id="IPR008936">
    <property type="entry name" value="Rho_GTPase_activation_prot"/>
</dbReference>
<dbReference type="PROSITE" id="PS50105">
    <property type="entry name" value="SAM_DOMAIN"/>
    <property type="match status" value="1"/>
</dbReference>
<reference evidence="8 9" key="1">
    <citation type="journal article" date="2018" name="Genome Biol. Evol.">
        <title>Multiple Roots of Fruiting Body Formation in Amoebozoa.</title>
        <authorList>
            <person name="Hillmann F."/>
            <person name="Forbes G."/>
            <person name="Novohradska S."/>
            <person name="Ferling I."/>
            <person name="Riege K."/>
            <person name="Groth M."/>
            <person name="Westermann M."/>
            <person name="Marz M."/>
            <person name="Spaller T."/>
            <person name="Winckler T."/>
            <person name="Schaap P."/>
            <person name="Glockner G."/>
        </authorList>
    </citation>
    <scope>NUCLEOTIDE SEQUENCE [LARGE SCALE GENOMIC DNA]</scope>
    <source>
        <strain evidence="8 9">Jena</strain>
    </source>
</reference>
<name>A0A2P6P045_9EUKA</name>
<dbReference type="InterPro" id="IPR001936">
    <property type="entry name" value="RasGAP_dom"/>
</dbReference>
<dbReference type="CDD" id="cd00130">
    <property type="entry name" value="PAS"/>
    <property type="match status" value="1"/>
</dbReference>
<evidence type="ECO:0000256" key="1">
    <source>
        <dbReference type="ARBA" id="ARBA00022630"/>
    </source>
</evidence>
<dbReference type="EMBL" id="MDYQ01000002">
    <property type="protein sequence ID" value="PRP89581.1"/>
    <property type="molecule type" value="Genomic_DNA"/>
</dbReference>
<comment type="caution">
    <text evidence="8">The sequence shown here is derived from an EMBL/GenBank/DDBJ whole genome shotgun (WGS) entry which is preliminary data.</text>
</comment>
<feature type="domain" description="SAM" evidence="6">
    <location>
        <begin position="236"/>
        <end position="281"/>
    </location>
</feature>
<sequence>MRESHNCISRRLKHSHANQNSSIFSQIKSTDHRNGPITAGDHAPELCRLETVGSSADDGPNVHDFINDFRIRNSGRIVPLEERNHGSEGVSGVNSTESVLLDIQSRAYEQYPFLAEGGQSCTVTDNELPDNPIIWVNEEFESMTLYPREEIIGRNCRFLQGPGTSREMVAGIKRAVLSGEPSDVEILNYRKDGVAFWNRFKILPVYDRDSIYVTHFVAIQNDITILKDTSRFWNKWTPGEVGSWLITLDLGDFSKKFMEKNIPGNRLGGLKTQELLEMGMSFKETWRFSHTHTGENYRRRKVADVRCQSDSDIMEEKKKTISVKCYLDHQPRIFRVRRKTKFIRFLRTLRREMKQEFMVKTAYTGIVATKELWAQWMEQTQSSLTVVLTPVRNSMENPSRSNAALELFSTVQTTTQELLSGKKALEQLFANYPHLKESPEFINTLFRFFQCNNSISSLIEFAIHKEIDEQAGANTLFRMDGIPSRLVSAVLRSHGCHTYLSDISKPTLDAIRSRRKTIEISILGDSGSQDIIDNCEWLSAQADEFLQRLRSTINSCPLYVSHITSVSNVNNSAVRETFSIMRKILASRLPNVNALGVTTSILFLKFIVPPLADPASSGFIDEEYFPGHKRSIQVFSRMLQQIANDTSFSADKPTCLNEAVTRLHPMTLQIVEELIEDKTIAVYQQIIRASIPFPEELQKKRANDLERMIMRLKTSVDGETSSVSDCSEEQSVH</sequence>
<dbReference type="Gene3D" id="1.10.506.10">
    <property type="entry name" value="GTPase Activation - p120gap, domain 1"/>
    <property type="match status" value="1"/>
</dbReference>
<dbReference type="SMART" id="SM00323">
    <property type="entry name" value="RasGAP"/>
    <property type="match status" value="1"/>
</dbReference>
<dbReference type="Pfam" id="PF13426">
    <property type="entry name" value="PAS_9"/>
    <property type="match status" value="1"/>
</dbReference>
<evidence type="ECO:0000259" key="7">
    <source>
        <dbReference type="PROSITE" id="PS50113"/>
    </source>
</evidence>
<feature type="domain" description="PAC" evidence="7">
    <location>
        <begin position="182"/>
        <end position="235"/>
    </location>
</feature>
<dbReference type="PROSITE" id="PS50113">
    <property type="entry name" value="PAC"/>
    <property type="match status" value="1"/>
</dbReference>
<dbReference type="InterPro" id="IPR000014">
    <property type="entry name" value="PAS"/>
</dbReference>
<dbReference type="Gene3D" id="3.30.450.20">
    <property type="entry name" value="PAS domain"/>
    <property type="match status" value="1"/>
</dbReference>
<keyword evidence="2" id="KW-0288">FMN</keyword>
<gene>
    <name evidence="8" type="ORF">PROFUN_00845</name>
</gene>
<evidence type="ECO:0000256" key="4">
    <source>
        <dbReference type="SAM" id="MobiDB-lite"/>
    </source>
</evidence>
<dbReference type="InterPro" id="IPR001660">
    <property type="entry name" value="SAM"/>
</dbReference>
<dbReference type="InterPro" id="IPR001610">
    <property type="entry name" value="PAC"/>
</dbReference>
<dbReference type="InterPro" id="IPR013761">
    <property type="entry name" value="SAM/pointed_sf"/>
</dbReference>
<dbReference type="SUPFAM" id="SSF55785">
    <property type="entry name" value="PYP-like sensor domain (PAS domain)"/>
    <property type="match status" value="1"/>
</dbReference>
<dbReference type="OrthoDB" id="39103at2759"/>
<dbReference type="InterPro" id="IPR035965">
    <property type="entry name" value="PAS-like_dom_sf"/>
</dbReference>
<dbReference type="SMART" id="SM00086">
    <property type="entry name" value="PAC"/>
    <property type="match status" value="1"/>
</dbReference>
<dbReference type="Proteomes" id="UP000241769">
    <property type="component" value="Unassembled WGS sequence"/>
</dbReference>
<organism evidence="8 9">
    <name type="scientific">Planoprotostelium fungivorum</name>
    <dbReference type="NCBI Taxonomy" id="1890364"/>
    <lineage>
        <taxon>Eukaryota</taxon>
        <taxon>Amoebozoa</taxon>
        <taxon>Evosea</taxon>
        <taxon>Variosea</taxon>
        <taxon>Cavosteliida</taxon>
        <taxon>Cavosteliaceae</taxon>
        <taxon>Planoprotostelium</taxon>
    </lineage>
</organism>
<evidence type="ECO:0000256" key="3">
    <source>
        <dbReference type="ARBA" id="ARBA00022991"/>
    </source>
</evidence>
<proteinExistence type="predicted"/>
<dbReference type="PROSITE" id="PS50018">
    <property type="entry name" value="RAS_GTPASE_ACTIV_2"/>
    <property type="match status" value="1"/>
</dbReference>
<evidence type="ECO:0000313" key="8">
    <source>
        <dbReference type="EMBL" id="PRP89581.1"/>
    </source>
</evidence>
<protein>
    <submittedName>
        <fullName evidence="8">PAS/PAC sensor protein</fullName>
    </submittedName>
</protein>
<keyword evidence="1" id="KW-0285">Flavoprotein</keyword>
<dbReference type="CDD" id="cd04519">
    <property type="entry name" value="RasGAP"/>
    <property type="match status" value="1"/>
</dbReference>
<feature type="domain" description="Ras-GAP" evidence="5">
    <location>
        <begin position="437"/>
        <end position="644"/>
    </location>
</feature>
<dbReference type="NCBIfam" id="TIGR00229">
    <property type="entry name" value="sensory_box"/>
    <property type="match status" value="1"/>
</dbReference>
<feature type="region of interest" description="Disordered" evidence="4">
    <location>
        <begin position="1"/>
        <end position="20"/>
    </location>
</feature>
<evidence type="ECO:0000259" key="6">
    <source>
        <dbReference type="PROSITE" id="PS50105"/>
    </source>
</evidence>
<dbReference type="Gene3D" id="1.10.150.50">
    <property type="entry name" value="Transcription Factor, Ets-1"/>
    <property type="match status" value="1"/>
</dbReference>
<keyword evidence="9" id="KW-1185">Reference proteome</keyword>
<dbReference type="PANTHER" id="PTHR47429:SF2">
    <property type="entry name" value="PROTEIN TWIN LOV 1"/>
    <property type="match status" value="1"/>
</dbReference>
<dbReference type="PANTHER" id="PTHR47429">
    <property type="entry name" value="PROTEIN TWIN LOV 1"/>
    <property type="match status" value="1"/>
</dbReference>
<dbReference type="SUPFAM" id="SSF48350">
    <property type="entry name" value="GTPase activation domain, GAP"/>
    <property type="match status" value="1"/>
</dbReference>